<dbReference type="Gene3D" id="1.10.150.80">
    <property type="entry name" value="HRDC domain"/>
    <property type="match status" value="2"/>
</dbReference>
<dbReference type="InterPro" id="IPR002562">
    <property type="entry name" value="3'-5'_exonuclease_dom"/>
</dbReference>
<comment type="caution">
    <text evidence="4">The sequence shown here is derived from an EMBL/GenBank/DDBJ whole genome shotgun (WGS) entry which is preliminary data.</text>
</comment>
<dbReference type="PANTHER" id="PTHR47649:SF1">
    <property type="entry name" value="RIBONUCLEASE D"/>
    <property type="match status" value="1"/>
</dbReference>
<evidence type="ECO:0000256" key="1">
    <source>
        <dbReference type="SAM" id="MobiDB-lite"/>
    </source>
</evidence>
<evidence type="ECO:0000313" key="6">
    <source>
        <dbReference type="Proteomes" id="UP001081709"/>
    </source>
</evidence>
<dbReference type="PANTHER" id="PTHR47649">
    <property type="entry name" value="RIBONUCLEASE D"/>
    <property type="match status" value="1"/>
</dbReference>
<sequence length="401" mass="44173">MAVPLTSPTGGTPVLIDSVRGFSAAASALAAGRGPVAVDTERASGYRYDERAFLIQLRRRDTGTLLLDPEGRHDEIREALAPVLNDMTWVIHAAPSDLPCLGQLGLYPADLFDTELAGRIAGMERVNLAAMVEDVLGYSLSKGHGREDWSTRPLPVDWLNYAALDVELLNELAEAMAEILDAGGKLDWAVQEFHHIRRVHGPRATPAPSTWTGAKGINGLTRPEQRAVARELWMERDRIARQRDCAVHRVLKTRTMIEIARRLPDSSRELATISGFPGRDERARARWMSVVDKARRSPRSSWPTVPRNGAEHVPGRSALSSYPEVKASLSRVRDALTEVSVDVRVPVENILAPATLRSVVWNTVEKGRIRSVGDLIGHLENCGARSWQIGLSLPVLSRELL</sequence>
<dbReference type="InterPro" id="IPR051086">
    <property type="entry name" value="RNase_D-like"/>
</dbReference>
<dbReference type="Gene3D" id="3.30.420.10">
    <property type="entry name" value="Ribonuclease H-like superfamily/Ribonuclease H"/>
    <property type="match status" value="1"/>
</dbReference>
<dbReference type="Proteomes" id="UP001071478">
    <property type="component" value="Unassembled WGS sequence"/>
</dbReference>
<dbReference type="PROSITE" id="PS50967">
    <property type="entry name" value="HRDC"/>
    <property type="match status" value="1"/>
</dbReference>
<dbReference type="Proteomes" id="UP001081709">
    <property type="component" value="Unassembled WGS sequence"/>
</dbReference>
<evidence type="ECO:0000313" key="5">
    <source>
        <dbReference type="Proteomes" id="UP001071478"/>
    </source>
</evidence>
<keyword evidence="6" id="KW-1185">Reference proteome</keyword>
<dbReference type="SMART" id="SM00341">
    <property type="entry name" value="HRDC"/>
    <property type="match status" value="1"/>
</dbReference>
<dbReference type="SUPFAM" id="SSF53098">
    <property type="entry name" value="Ribonuclease H-like"/>
    <property type="match status" value="1"/>
</dbReference>
<gene>
    <name evidence="3" type="ORF">OS125_01265</name>
    <name evidence="4" type="ORF">OS129_01980</name>
</gene>
<dbReference type="Pfam" id="PF00570">
    <property type="entry name" value="HRDC"/>
    <property type="match status" value="1"/>
</dbReference>
<dbReference type="InterPro" id="IPR036397">
    <property type="entry name" value="RNaseH_sf"/>
</dbReference>
<feature type="domain" description="HRDC" evidence="2">
    <location>
        <begin position="222"/>
        <end position="301"/>
    </location>
</feature>
<evidence type="ECO:0000313" key="3">
    <source>
        <dbReference type="EMBL" id="MCX7443873.1"/>
    </source>
</evidence>
<dbReference type="EMBL" id="JAPMKU010000001">
    <property type="protein sequence ID" value="MCX7467655.1"/>
    <property type="molecule type" value="Genomic_DNA"/>
</dbReference>
<dbReference type="AlphaFoldDB" id="A0A9Q4C901"/>
<reference evidence="4" key="1">
    <citation type="submission" date="2022-11" db="EMBL/GenBank/DDBJ databases">
        <title>Corynebacterium sp. isolated from Penguins.</title>
        <authorList>
            <person name="Sedlar K."/>
            <person name="Svec P."/>
        </authorList>
    </citation>
    <scope>NUCLEOTIDE SEQUENCE</scope>
    <source>
        <strain evidence="3">P7003</strain>
        <strain evidence="4">P7374</strain>
    </source>
</reference>
<dbReference type="SMART" id="SM00474">
    <property type="entry name" value="35EXOc"/>
    <property type="match status" value="1"/>
</dbReference>
<dbReference type="GO" id="GO:0006139">
    <property type="term" value="P:nucleobase-containing compound metabolic process"/>
    <property type="evidence" value="ECO:0007669"/>
    <property type="project" value="InterPro"/>
</dbReference>
<feature type="region of interest" description="Disordered" evidence="1">
    <location>
        <begin position="297"/>
        <end position="316"/>
    </location>
</feature>
<dbReference type="InterPro" id="IPR002121">
    <property type="entry name" value="HRDC_dom"/>
</dbReference>
<dbReference type="GO" id="GO:0000166">
    <property type="term" value="F:nucleotide binding"/>
    <property type="evidence" value="ECO:0007669"/>
    <property type="project" value="InterPro"/>
</dbReference>
<dbReference type="InterPro" id="IPR044876">
    <property type="entry name" value="HRDC_dom_sf"/>
</dbReference>
<dbReference type="InterPro" id="IPR041605">
    <property type="entry name" value="Exo_C"/>
</dbReference>
<name>A0A9Q4C901_9CORY</name>
<dbReference type="EMBL" id="JAPMKV010000001">
    <property type="protein sequence ID" value="MCX7443873.1"/>
    <property type="molecule type" value="Genomic_DNA"/>
</dbReference>
<dbReference type="InterPro" id="IPR010997">
    <property type="entry name" value="HRDC-like_sf"/>
</dbReference>
<dbReference type="CDD" id="cd06142">
    <property type="entry name" value="RNaseD_exo"/>
    <property type="match status" value="1"/>
</dbReference>
<accession>A0A9Q4C901</accession>
<dbReference type="Pfam" id="PF18305">
    <property type="entry name" value="DNA_pol_A_exoN"/>
    <property type="match status" value="1"/>
</dbReference>
<organism evidence="4 5">
    <name type="scientific">Corynebacterium pygosceleis</name>
    <dbReference type="NCBI Taxonomy" id="2800406"/>
    <lineage>
        <taxon>Bacteria</taxon>
        <taxon>Bacillati</taxon>
        <taxon>Actinomycetota</taxon>
        <taxon>Actinomycetes</taxon>
        <taxon>Mycobacteriales</taxon>
        <taxon>Corynebacteriaceae</taxon>
        <taxon>Corynebacterium</taxon>
    </lineage>
</organism>
<proteinExistence type="predicted"/>
<dbReference type="GO" id="GO:0008408">
    <property type="term" value="F:3'-5' exonuclease activity"/>
    <property type="evidence" value="ECO:0007669"/>
    <property type="project" value="InterPro"/>
</dbReference>
<dbReference type="InterPro" id="IPR012337">
    <property type="entry name" value="RNaseH-like_sf"/>
</dbReference>
<dbReference type="SUPFAM" id="SSF47819">
    <property type="entry name" value="HRDC-like"/>
    <property type="match status" value="1"/>
</dbReference>
<dbReference type="RefSeq" id="WP_200255209.1">
    <property type="nucleotide sequence ID" value="NZ_JAENIQ020000002.1"/>
</dbReference>
<dbReference type="GO" id="GO:0003676">
    <property type="term" value="F:nucleic acid binding"/>
    <property type="evidence" value="ECO:0007669"/>
    <property type="project" value="InterPro"/>
</dbReference>
<evidence type="ECO:0000313" key="4">
    <source>
        <dbReference type="EMBL" id="MCX7467655.1"/>
    </source>
</evidence>
<dbReference type="Pfam" id="PF01612">
    <property type="entry name" value="DNA_pol_A_exo1"/>
    <property type="match status" value="1"/>
</dbReference>
<evidence type="ECO:0000259" key="2">
    <source>
        <dbReference type="PROSITE" id="PS50967"/>
    </source>
</evidence>
<protein>
    <submittedName>
        <fullName evidence="4">HRDC domain-containing protein</fullName>
    </submittedName>
</protein>